<dbReference type="AlphaFoldDB" id="A0A8J9Z0Z5"/>
<name>A0A8J9Z0Z5_BRALA</name>
<organism evidence="2 3">
    <name type="scientific">Branchiostoma lanceolatum</name>
    <name type="common">Common lancelet</name>
    <name type="synonym">Amphioxus lanceolatum</name>
    <dbReference type="NCBI Taxonomy" id="7740"/>
    <lineage>
        <taxon>Eukaryota</taxon>
        <taxon>Metazoa</taxon>
        <taxon>Chordata</taxon>
        <taxon>Cephalochordata</taxon>
        <taxon>Leptocardii</taxon>
        <taxon>Amphioxiformes</taxon>
        <taxon>Branchiostomatidae</taxon>
        <taxon>Branchiostoma</taxon>
    </lineage>
</organism>
<feature type="region of interest" description="Disordered" evidence="1">
    <location>
        <begin position="65"/>
        <end position="93"/>
    </location>
</feature>
<evidence type="ECO:0000313" key="3">
    <source>
        <dbReference type="Proteomes" id="UP000838412"/>
    </source>
</evidence>
<feature type="region of interest" description="Disordered" evidence="1">
    <location>
        <begin position="1"/>
        <end position="34"/>
    </location>
</feature>
<dbReference type="Proteomes" id="UP000838412">
    <property type="component" value="Chromosome 14"/>
</dbReference>
<reference evidence="2" key="1">
    <citation type="submission" date="2022-01" db="EMBL/GenBank/DDBJ databases">
        <authorList>
            <person name="Braso-Vives M."/>
        </authorList>
    </citation>
    <scope>NUCLEOTIDE SEQUENCE</scope>
</reference>
<evidence type="ECO:0000256" key="1">
    <source>
        <dbReference type="SAM" id="MobiDB-lite"/>
    </source>
</evidence>
<gene>
    <name evidence="2" type="primary">Hypp7453</name>
    <name evidence="2" type="ORF">BLAG_LOCUS7638</name>
</gene>
<protein>
    <submittedName>
        <fullName evidence="2">Hypp7453 protein</fullName>
    </submittedName>
</protein>
<keyword evidence="3" id="KW-1185">Reference proteome</keyword>
<dbReference type="EMBL" id="OV696699">
    <property type="protein sequence ID" value="CAH1245243.1"/>
    <property type="molecule type" value="Genomic_DNA"/>
</dbReference>
<dbReference type="OrthoDB" id="10220848at2759"/>
<proteinExistence type="predicted"/>
<evidence type="ECO:0000313" key="2">
    <source>
        <dbReference type="EMBL" id="CAH1245243.1"/>
    </source>
</evidence>
<sequence>MDQPRNPEVPRDVRDTPVSPTPPPHTATRAGPATTKLSLSIGSSNKIGYFGVTLVKIVWPLSTRSQREVGRVSRRSPSVLGPKSALSVPGTHG</sequence>
<accession>A0A8J9Z0Z5</accession>